<evidence type="ECO:0000256" key="1">
    <source>
        <dbReference type="SAM" id="MobiDB-lite"/>
    </source>
</evidence>
<dbReference type="EC" id="3.4.22.-" evidence="3"/>
<evidence type="ECO:0000259" key="2">
    <source>
        <dbReference type="Pfam" id="PF00656"/>
    </source>
</evidence>
<name>A0ABU9CCW7_9BURK</name>
<dbReference type="InterPro" id="IPR050452">
    <property type="entry name" value="Metacaspase"/>
</dbReference>
<accession>A0ABU9CCW7</accession>
<dbReference type="Proteomes" id="UP001365405">
    <property type="component" value="Unassembled WGS sequence"/>
</dbReference>
<proteinExistence type="predicted"/>
<gene>
    <name evidence="3" type="ORF">AACH10_05695</name>
</gene>
<dbReference type="InterPro" id="IPR029030">
    <property type="entry name" value="Caspase-like_dom_sf"/>
</dbReference>
<feature type="region of interest" description="Disordered" evidence="1">
    <location>
        <begin position="193"/>
        <end position="213"/>
    </location>
</feature>
<dbReference type="PANTHER" id="PTHR48104">
    <property type="entry name" value="METACASPASE-4"/>
    <property type="match status" value="1"/>
</dbReference>
<dbReference type="EMBL" id="JBBUTH010000003">
    <property type="protein sequence ID" value="MEK8049720.1"/>
    <property type="molecule type" value="Genomic_DNA"/>
</dbReference>
<dbReference type="InterPro" id="IPR011600">
    <property type="entry name" value="Pept_C14_caspase"/>
</dbReference>
<dbReference type="SUPFAM" id="SSF52129">
    <property type="entry name" value="Caspase-like"/>
    <property type="match status" value="1"/>
</dbReference>
<protein>
    <submittedName>
        <fullName evidence="3">Caspase family protein</fullName>
        <ecNumber evidence="3">3.4.22.-</ecNumber>
    </submittedName>
</protein>
<comment type="caution">
    <text evidence="3">The sequence shown here is derived from an EMBL/GenBank/DDBJ whole genome shotgun (WGS) entry which is preliminary data.</text>
</comment>
<reference evidence="3 4" key="1">
    <citation type="submission" date="2024-04" db="EMBL/GenBank/DDBJ databases">
        <title>Novel species of the genus Ideonella isolated from streams.</title>
        <authorList>
            <person name="Lu H."/>
        </authorList>
    </citation>
    <scope>NUCLEOTIDE SEQUENCE [LARGE SCALE GENOMIC DNA]</scope>
    <source>
        <strain evidence="3 4">DXS22W</strain>
    </source>
</reference>
<dbReference type="Gene3D" id="3.40.50.1460">
    <property type="match status" value="1"/>
</dbReference>
<dbReference type="RefSeq" id="WP_341409402.1">
    <property type="nucleotide sequence ID" value="NZ_JBBUTH010000003.1"/>
</dbReference>
<keyword evidence="4" id="KW-1185">Reference proteome</keyword>
<dbReference type="Pfam" id="PF00656">
    <property type="entry name" value="Peptidase_C14"/>
    <property type="match status" value="1"/>
</dbReference>
<organism evidence="3 4">
    <name type="scientific">Pseudaquabacterium inlustre</name>
    <dbReference type="NCBI Taxonomy" id="2984192"/>
    <lineage>
        <taxon>Bacteria</taxon>
        <taxon>Pseudomonadati</taxon>
        <taxon>Pseudomonadota</taxon>
        <taxon>Betaproteobacteria</taxon>
        <taxon>Burkholderiales</taxon>
        <taxon>Sphaerotilaceae</taxon>
        <taxon>Pseudaquabacterium</taxon>
    </lineage>
</organism>
<evidence type="ECO:0000313" key="3">
    <source>
        <dbReference type="EMBL" id="MEK8049720.1"/>
    </source>
</evidence>
<keyword evidence="3" id="KW-0378">Hydrolase</keyword>
<dbReference type="GO" id="GO:0016787">
    <property type="term" value="F:hydrolase activity"/>
    <property type="evidence" value="ECO:0007669"/>
    <property type="project" value="UniProtKB-KW"/>
</dbReference>
<feature type="domain" description="Peptidase C14 caspase" evidence="2">
    <location>
        <begin position="3"/>
        <end position="286"/>
    </location>
</feature>
<dbReference type="PANTHER" id="PTHR48104:SF30">
    <property type="entry name" value="METACASPASE-1"/>
    <property type="match status" value="1"/>
</dbReference>
<sequence>MTKKAICVGINKFANYPQFALNGCVNDAKDMAALAKDVLGFKASEIKVLTDAQATKAAIMAELQAAVAAAKAGKLSYILFSLSSHGTQMADKSGDEPDGMDEAFVPYDIAQKGNAWDPARIISDDEFNALFSQLPASTLLEVYLDTCHSGTGLRGAEFSLYAPRPRYVAPPAGELQGVVKQRKVRGFTLDRAARGDAPKPAKGKAKAAKPADKGVAGEHHILWSGCKSDQTSADAYFNGRYNGAFTYWFVKTVRDTANKLSRKDVVAKMRAAMKGKFSQVPQLEGNATNRANPIIY</sequence>
<evidence type="ECO:0000313" key="4">
    <source>
        <dbReference type="Proteomes" id="UP001365405"/>
    </source>
</evidence>